<feature type="region of interest" description="Disordered" evidence="1">
    <location>
        <begin position="1"/>
        <end position="40"/>
    </location>
</feature>
<name>A0A975FL08_9MICO</name>
<dbReference type="EMBL" id="CP071696">
    <property type="protein sequence ID" value="QTX03692.1"/>
    <property type="molecule type" value="Genomic_DNA"/>
</dbReference>
<feature type="transmembrane region" description="Helical" evidence="2">
    <location>
        <begin position="118"/>
        <end position="140"/>
    </location>
</feature>
<dbReference type="Pfam" id="PF04024">
    <property type="entry name" value="PspC"/>
    <property type="match status" value="1"/>
</dbReference>
<feature type="compositionally biased region" description="Pro residues" evidence="1">
    <location>
        <begin position="280"/>
        <end position="289"/>
    </location>
</feature>
<feature type="transmembrane region" description="Helical" evidence="2">
    <location>
        <begin position="359"/>
        <end position="382"/>
    </location>
</feature>
<organism evidence="4 5">
    <name type="scientific">Agromyces archimandritae</name>
    <dbReference type="NCBI Taxonomy" id="2781962"/>
    <lineage>
        <taxon>Bacteria</taxon>
        <taxon>Bacillati</taxon>
        <taxon>Actinomycetota</taxon>
        <taxon>Actinomycetes</taxon>
        <taxon>Micrococcales</taxon>
        <taxon>Microbacteriaceae</taxon>
        <taxon>Agromyces</taxon>
    </lineage>
</organism>
<proteinExistence type="predicted"/>
<reference evidence="4" key="1">
    <citation type="submission" date="2021-03" db="EMBL/GenBank/DDBJ databases">
        <title>Agromyces archimandritus sp. nov., isolated from the cockroach Archimandrita tessellata.</title>
        <authorList>
            <person name="Guzman J."/>
            <person name="Ortuzar M."/>
            <person name="Poehlein A."/>
            <person name="Daniel R."/>
            <person name="Trujillo M."/>
            <person name="Vilcinskas A."/>
        </authorList>
    </citation>
    <scope>NUCLEOTIDE SEQUENCE</scope>
    <source>
        <strain evidence="4">G127AT</strain>
    </source>
</reference>
<evidence type="ECO:0000313" key="4">
    <source>
        <dbReference type="EMBL" id="QTX03692.1"/>
    </source>
</evidence>
<dbReference type="AlphaFoldDB" id="A0A975FL08"/>
<dbReference type="Proteomes" id="UP000671914">
    <property type="component" value="Chromosome"/>
</dbReference>
<evidence type="ECO:0000313" key="5">
    <source>
        <dbReference type="Proteomes" id="UP000671914"/>
    </source>
</evidence>
<keyword evidence="2" id="KW-0472">Membrane</keyword>
<feature type="transmembrane region" description="Helical" evidence="2">
    <location>
        <begin position="388"/>
        <end position="413"/>
    </location>
</feature>
<feature type="transmembrane region" description="Helical" evidence="2">
    <location>
        <begin position="79"/>
        <end position="106"/>
    </location>
</feature>
<feature type="transmembrane region" description="Helical" evidence="2">
    <location>
        <begin position="160"/>
        <end position="186"/>
    </location>
</feature>
<feature type="domain" description="Phage shock protein PspC N-terminal" evidence="3">
    <location>
        <begin position="58"/>
        <end position="108"/>
    </location>
</feature>
<dbReference type="KEGG" id="aarc:G127AT_10130"/>
<evidence type="ECO:0000259" key="3">
    <source>
        <dbReference type="Pfam" id="PF04024"/>
    </source>
</evidence>
<accession>A0A975FL08</accession>
<gene>
    <name evidence="4" type="ORF">G127AT_10130</name>
</gene>
<feature type="compositionally biased region" description="Gly residues" evidence="1">
    <location>
        <begin position="23"/>
        <end position="34"/>
    </location>
</feature>
<feature type="transmembrane region" description="Helical" evidence="2">
    <location>
        <begin position="420"/>
        <end position="438"/>
    </location>
</feature>
<keyword evidence="5" id="KW-1185">Reference proteome</keyword>
<evidence type="ECO:0000256" key="2">
    <source>
        <dbReference type="SAM" id="Phobius"/>
    </source>
</evidence>
<sequence>MTNDPPTSPLRGLARVPASISGEDGGAGRPGGDTGDAPANGSARLRFFDWVRTLDVERRDGWLGGVCAGVAARIGIDPLIVRGIVVVAAIFASPVVFVYLLGWMLLPDRRGRIHLEELFAARFDATNIALLVLAIASLALSTQNLIGSASMWLDSFWWPLAAVAVSLPVVGILLVAGLVVLVVWIARRAERGPASRSGWMPRAPLRGRGPLGGGRCRRAGRCCCRGGARSGGGCRGHRGIGLRGCGERGIHRGVLPPAPPRLAGRAHRRPGRDGRARLPVGPPPAPPVRPVNASDDELEAWRRQHEAWKAERAAWKADVAEADRRAKEHWAEEYRAGAADFARQSAEAKRARRAARPRAGFAFVATLVGAALLVGAFLAIGARGTAEIASYAVSVGLVGAGLVVSLGMIVAGVMRRRSGFLAFLAAASLVVGIGAAAIPRNTEVLWPSAYVSLPGIEPSYTQPFGALWISDNGWTLDPGRPFATTIDKNFGDVGIDLQAATPLEVVVELGGSGVVRMQHITPSGEATDRTLAGTEEDGVTRYRIRTAGDSEPVGTLTVRIRQQGDVTFTIWEQE</sequence>
<evidence type="ECO:0000256" key="1">
    <source>
        <dbReference type="SAM" id="MobiDB-lite"/>
    </source>
</evidence>
<keyword evidence="2" id="KW-0812">Transmembrane</keyword>
<dbReference type="RefSeq" id="WP_210896537.1">
    <property type="nucleotide sequence ID" value="NZ_CP071696.1"/>
</dbReference>
<protein>
    <submittedName>
        <fullName evidence="4">PspC domain-containing protein</fullName>
    </submittedName>
</protein>
<dbReference type="InterPro" id="IPR007168">
    <property type="entry name" value="Phageshock_PspC_N"/>
</dbReference>
<keyword evidence="2" id="KW-1133">Transmembrane helix</keyword>
<feature type="region of interest" description="Disordered" evidence="1">
    <location>
        <begin position="256"/>
        <end position="292"/>
    </location>
</feature>